<name>A0A2S6N8M4_9HYPH</name>
<organism evidence="6 7">
    <name type="scientific">Rhodoblastus sphagnicola</name>
    <dbReference type="NCBI Taxonomy" id="333368"/>
    <lineage>
        <taxon>Bacteria</taxon>
        <taxon>Pseudomonadati</taxon>
        <taxon>Pseudomonadota</taxon>
        <taxon>Alphaproteobacteria</taxon>
        <taxon>Hyphomicrobiales</taxon>
        <taxon>Rhodoblastaceae</taxon>
        <taxon>Rhodoblastus</taxon>
    </lineage>
</organism>
<keyword evidence="2" id="KW-0680">Restriction system</keyword>
<reference evidence="6 7" key="1">
    <citation type="journal article" date="2018" name="Arch. Microbiol.">
        <title>New insights into the metabolic potential of the phototrophic purple bacterium Rhodopila globiformis DSM 161(T) from its draft genome sequence and evidence for a vanadium-dependent nitrogenase.</title>
        <authorList>
            <person name="Imhoff J.F."/>
            <person name="Rahn T."/>
            <person name="Kunzel S."/>
            <person name="Neulinger S.C."/>
        </authorList>
    </citation>
    <scope>NUCLEOTIDE SEQUENCE [LARGE SCALE GENOMIC DNA]</scope>
    <source>
        <strain evidence="6 7">DSM 16996</strain>
    </source>
</reference>
<evidence type="ECO:0000313" key="7">
    <source>
        <dbReference type="Proteomes" id="UP000239089"/>
    </source>
</evidence>
<evidence type="ECO:0000313" key="6">
    <source>
        <dbReference type="EMBL" id="PPQ30958.1"/>
    </source>
</evidence>
<evidence type="ECO:0000259" key="5">
    <source>
        <dbReference type="Pfam" id="PF01420"/>
    </source>
</evidence>
<dbReference type="GO" id="GO:0003677">
    <property type="term" value="F:DNA binding"/>
    <property type="evidence" value="ECO:0007669"/>
    <property type="project" value="UniProtKB-KW"/>
</dbReference>
<dbReference type="Pfam" id="PF01420">
    <property type="entry name" value="Methylase_S"/>
    <property type="match status" value="2"/>
</dbReference>
<dbReference type="SUPFAM" id="SSF116734">
    <property type="entry name" value="DNA methylase specificity domain"/>
    <property type="match status" value="2"/>
</dbReference>
<feature type="domain" description="Type I restriction modification DNA specificity" evidence="5">
    <location>
        <begin position="5"/>
        <end position="159"/>
    </location>
</feature>
<dbReference type="OrthoDB" id="164285at2"/>
<dbReference type="InterPro" id="IPR051212">
    <property type="entry name" value="Type-I_RE_S_subunit"/>
</dbReference>
<keyword evidence="3" id="KW-0238">DNA-binding</keyword>
<comment type="similarity">
    <text evidence="1">Belongs to the type-I restriction system S methylase family.</text>
</comment>
<gene>
    <name evidence="6" type="ORF">CCR94_10785</name>
</gene>
<feature type="region of interest" description="Disordered" evidence="4">
    <location>
        <begin position="413"/>
        <end position="435"/>
    </location>
</feature>
<feature type="domain" description="Type I restriction modification DNA specificity" evidence="5">
    <location>
        <begin position="205"/>
        <end position="365"/>
    </location>
</feature>
<sequence>MSGLPAGWKEISLDLIGQLHCGQSPASATVNLTGQGTLYVTGPEQWDGTRLHQGKWTTSPQKVVPDGCIFITVKGAGVGKLFPGIACAIGRDVYAFESAKGVDRDFVRLALKHNIQEIVRSARGDIPGLSRNDILGHEVRLPPLAEQRRIVAKLDALDARAKRARADLDRIPALVARAKQAILEKAFDGELLLSTIELRRPLELIEVSQIADVVTGTTPPTAERELFFGGNIPFFKPTDLDVGYQVRECRETLTDEGARRGRCVPAGSTLLTCIGATIGKAGLARVACCTNQQINALVPSEAVIAEWLFWIVNAPQFKSQVLTNASATTLPILNKGRLLRLQVPVVDKGEQAEIVRRIESAFQKIDRIAADAASASRLLTRLDQAILTKAFRGELVPQNREDEPAEKLLARIKTASAAHGNARGRKRKPKTGMTA</sequence>
<dbReference type="InterPro" id="IPR000055">
    <property type="entry name" value="Restrct_endonuc_typeI_TRD"/>
</dbReference>
<dbReference type="EMBL" id="NHSJ01000069">
    <property type="protein sequence ID" value="PPQ30958.1"/>
    <property type="molecule type" value="Genomic_DNA"/>
</dbReference>
<dbReference type="AlphaFoldDB" id="A0A2S6N8M4"/>
<evidence type="ECO:0000256" key="2">
    <source>
        <dbReference type="ARBA" id="ARBA00022747"/>
    </source>
</evidence>
<protein>
    <recommendedName>
        <fullName evidence="5">Type I restriction modification DNA specificity domain-containing protein</fullName>
    </recommendedName>
</protein>
<dbReference type="PANTHER" id="PTHR43140:SF1">
    <property type="entry name" value="TYPE I RESTRICTION ENZYME ECOKI SPECIFICITY SUBUNIT"/>
    <property type="match status" value="1"/>
</dbReference>
<proteinExistence type="inferred from homology"/>
<accession>A0A2S6N8M4</accession>
<feature type="compositionally biased region" description="Basic residues" evidence="4">
    <location>
        <begin position="422"/>
        <end position="435"/>
    </location>
</feature>
<dbReference type="RefSeq" id="WP_104507862.1">
    <property type="nucleotide sequence ID" value="NZ_JACIGC010000019.1"/>
</dbReference>
<comment type="caution">
    <text evidence="6">The sequence shown here is derived from an EMBL/GenBank/DDBJ whole genome shotgun (WGS) entry which is preliminary data.</text>
</comment>
<dbReference type="GO" id="GO:0009307">
    <property type="term" value="P:DNA restriction-modification system"/>
    <property type="evidence" value="ECO:0007669"/>
    <property type="project" value="UniProtKB-KW"/>
</dbReference>
<dbReference type="PANTHER" id="PTHR43140">
    <property type="entry name" value="TYPE-1 RESTRICTION ENZYME ECOKI SPECIFICITY PROTEIN"/>
    <property type="match status" value="1"/>
</dbReference>
<dbReference type="Proteomes" id="UP000239089">
    <property type="component" value="Unassembled WGS sequence"/>
</dbReference>
<dbReference type="InterPro" id="IPR044946">
    <property type="entry name" value="Restrct_endonuc_typeI_TRD_sf"/>
</dbReference>
<dbReference type="Gene3D" id="3.90.220.20">
    <property type="entry name" value="DNA methylase specificity domains"/>
    <property type="match status" value="2"/>
</dbReference>
<evidence type="ECO:0000256" key="1">
    <source>
        <dbReference type="ARBA" id="ARBA00010923"/>
    </source>
</evidence>
<keyword evidence="7" id="KW-1185">Reference proteome</keyword>
<evidence type="ECO:0000256" key="4">
    <source>
        <dbReference type="SAM" id="MobiDB-lite"/>
    </source>
</evidence>
<dbReference type="CDD" id="cd17293">
    <property type="entry name" value="RMtype1_S_Ppo21ORF8840P_TRD1-CR1_like"/>
    <property type="match status" value="1"/>
</dbReference>
<evidence type="ECO:0000256" key="3">
    <source>
        <dbReference type="ARBA" id="ARBA00023125"/>
    </source>
</evidence>